<dbReference type="AlphaFoldDB" id="A0A9D4GS40"/>
<accession>A0A9D4GS40</accession>
<evidence type="ECO:0000313" key="2">
    <source>
        <dbReference type="Proteomes" id="UP000828390"/>
    </source>
</evidence>
<proteinExistence type="predicted"/>
<organism evidence="1 2">
    <name type="scientific">Dreissena polymorpha</name>
    <name type="common">Zebra mussel</name>
    <name type="synonym">Mytilus polymorpha</name>
    <dbReference type="NCBI Taxonomy" id="45954"/>
    <lineage>
        <taxon>Eukaryota</taxon>
        <taxon>Metazoa</taxon>
        <taxon>Spiralia</taxon>
        <taxon>Lophotrochozoa</taxon>
        <taxon>Mollusca</taxon>
        <taxon>Bivalvia</taxon>
        <taxon>Autobranchia</taxon>
        <taxon>Heteroconchia</taxon>
        <taxon>Euheterodonta</taxon>
        <taxon>Imparidentia</taxon>
        <taxon>Neoheterodontei</taxon>
        <taxon>Myida</taxon>
        <taxon>Dreissenoidea</taxon>
        <taxon>Dreissenidae</taxon>
        <taxon>Dreissena</taxon>
    </lineage>
</organism>
<protein>
    <submittedName>
        <fullName evidence="1">Uncharacterized protein</fullName>
    </submittedName>
</protein>
<sequence length="341" mass="37819">MIPVTVNINVRVCIADTYSQSEGTITPALLSDIDFLISSNYWNIMTVWDDWTSGMENLLMLHDNTTPPQQYLLQAIRSDTPEPVTSLIHDTFVRKDSGQVLFSAESSNRNSSMSIGIEESGHLQAAVRVLEDVERWYHSKVKAVCGYIRLEGDRDLQVFADMFSCNKGEEFSEPTFTFCNISSMSTITEDVGYYDNRCCDGNTSRNHPPSVKPPEDTTTVKTSRAVEIARRLLVTLGISAASTCVKAYPYIYIAKRKKSDTLQAERSRGAATTTHRPVLDCGEEEIRYTTGSASPVCGGATEPRTIWMVLTSGTAVIVHHPSSCVRYLHHALIRSSPSVLC</sequence>
<evidence type="ECO:0000313" key="1">
    <source>
        <dbReference type="EMBL" id="KAH3822631.1"/>
    </source>
</evidence>
<gene>
    <name evidence="1" type="ORF">DPMN_124420</name>
</gene>
<dbReference type="Proteomes" id="UP000828390">
    <property type="component" value="Unassembled WGS sequence"/>
</dbReference>
<keyword evidence="2" id="KW-1185">Reference proteome</keyword>
<reference evidence="1" key="2">
    <citation type="submission" date="2020-11" db="EMBL/GenBank/DDBJ databases">
        <authorList>
            <person name="McCartney M.A."/>
            <person name="Auch B."/>
            <person name="Kono T."/>
            <person name="Mallez S."/>
            <person name="Becker A."/>
            <person name="Gohl D.M."/>
            <person name="Silverstein K.A.T."/>
            <person name="Koren S."/>
            <person name="Bechman K.B."/>
            <person name="Herman A."/>
            <person name="Abrahante J.E."/>
            <person name="Garbe J."/>
        </authorList>
    </citation>
    <scope>NUCLEOTIDE SEQUENCE</scope>
    <source>
        <strain evidence="1">Duluth1</strain>
        <tissue evidence="1">Whole animal</tissue>
    </source>
</reference>
<dbReference type="EMBL" id="JAIWYP010000005">
    <property type="protein sequence ID" value="KAH3822631.1"/>
    <property type="molecule type" value="Genomic_DNA"/>
</dbReference>
<reference evidence="1" key="1">
    <citation type="journal article" date="2019" name="bioRxiv">
        <title>The Genome of the Zebra Mussel, Dreissena polymorpha: A Resource for Invasive Species Research.</title>
        <authorList>
            <person name="McCartney M.A."/>
            <person name="Auch B."/>
            <person name="Kono T."/>
            <person name="Mallez S."/>
            <person name="Zhang Y."/>
            <person name="Obille A."/>
            <person name="Becker A."/>
            <person name="Abrahante J.E."/>
            <person name="Garbe J."/>
            <person name="Badalamenti J.P."/>
            <person name="Herman A."/>
            <person name="Mangelson H."/>
            <person name="Liachko I."/>
            <person name="Sullivan S."/>
            <person name="Sone E.D."/>
            <person name="Koren S."/>
            <person name="Silverstein K.A.T."/>
            <person name="Beckman K.B."/>
            <person name="Gohl D.M."/>
        </authorList>
    </citation>
    <scope>NUCLEOTIDE SEQUENCE</scope>
    <source>
        <strain evidence="1">Duluth1</strain>
        <tissue evidence="1">Whole animal</tissue>
    </source>
</reference>
<comment type="caution">
    <text evidence="1">The sequence shown here is derived from an EMBL/GenBank/DDBJ whole genome shotgun (WGS) entry which is preliminary data.</text>
</comment>
<name>A0A9D4GS40_DREPO</name>